<evidence type="ECO:0000313" key="9">
    <source>
        <dbReference type="Proteomes" id="UP000886741"/>
    </source>
</evidence>
<feature type="transmembrane region" description="Helical" evidence="7">
    <location>
        <begin position="221"/>
        <end position="242"/>
    </location>
</feature>
<evidence type="ECO:0000313" key="8">
    <source>
        <dbReference type="EMBL" id="HIS65473.1"/>
    </source>
</evidence>
<feature type="transmembrane region" description="Helical" evidence="7">
    <location>
        <begin position="315"/>
        <end position="335"/>
    </location>
</feature>
<name>A0A9D1FAW3_9FIRM</name>
<protein>
    <recommendedName>
        <fullName evidence="10">MATE family efflux transporter</fullName>
    </recommendedName>
</protein>
<dbReference type="EMBL" id="DVJJ01000135">
    <property type="protein sequence ID" value="HIS65473.1"/>
    <property type="molecule type" value="Genomic_DNA"/>
</dbReference>
<feature type="transmembrane region" description="Helical" evidence="7">
    <location>
        <begin position="6"/>
        <end position="28"/>
    </location>
</feature>
<keyword evidence="2" id="KW-0813">Transport</keyword>
<dbReference type="AlphaFoldDB" id="A0A9D1FAW3"/>
<evidence type="ECO:0008006" key="10">
    <source>
        <dbReference type="Google" id="ProtNLM"/>
    </source>
</evidence>
<organism evidence="8 9">
    <name type="scientific">Candidatus Avoscillospira avistercoris</name>
    <dbReference type="NCBI Taxonomy" id="2840707"/>
    <lineage>
        <taxon>Bacteria</taxon>
        <taxon>Bacillati</taxon>
        <taxon>Bacillota</taxon>
        <taxon>Clostridia</taxon>
        <taxon>Eubacteriales</taxon>
        <taxon>Oscillospiraceae</taxon>
        <taxon>Oscillospiraceae incertae sedis</taxon>
        <taxon>Candidatus Avoscillospira</taxon>
    </lineage>
</organism>
<reference evidence="8" key="2">
    <citation type="journal article" date="2021" name="PeerJ">
        <title>Extensive microbial diversity within the chicken gut microbiome revealed by metagenomics and culture.</title>
        <authorList>
            <person name="Gilroy R."/>
            <person name="Ravi A."/>
            <person name="Getino M."/>
            <person name="Pursley I."/>
            <person name="Horton D.L."/>
            <person name="Alikhan N.F."/>
            <person name="Baker D."/>
            <person name="Gharbi K."/>
            <person name="Hall N."/>
            <person name="Watson M."/>
            <person name="Adriaenssens E.M."/>
            <person name="Foster-Nyarko E."/>
            <person name="Jarju S."/>
            <person name="Secka A."/>
            <person name="Antonio M."/>
            <person name="Oren A."/>
            <person name="Chaudhuri R.R."/>
            <person name="La Ragione R."/>
            <person name="Hildebrand F."/>
            <person name="Pallen M.J."/>
        </authorList>
    </citation>
    <scope>NUCLEOTIDE SEQUENCE</scope>
    <source>
        <strain evidence="8">ChiBcec16-1751</strain>
    </source>
</reference>
<keyword evidence="3" id="KW-1003">Cell membrane</keyword>
<dbReference type="GO" id="GO:0042910">
    <property type="term" value="F:xenobiotic transmembrane transporter activity"/>
    <property type="evidence" value="ECO:0007669"/>
    <property type="project" value="InterPro"/>
</dbReference>
<dbReference type="PANTHER" id="PTHR43549:SF2">
    <property type="entry name" value="MULTIDRUG RESISTANCE PROTEIN NORM-RELATED"/>
    <property type="match status" value="1"/>
</dbReference>
<dbReference type="Pfam" id="PF01554">
    <property type="entry name" value="MatE"/>
    <property type="match status" value="2"/>
</dbReference>
<keyword evidence="5 7" id="KW-1133">Transmembrane helix</keyword>
<comment type="subcellular location">
    <subcellularLocation>
        <location evidence="1">Cell membrane</location>
        <topology evidence="1">Multi-pass membrane protein</topology>
    </subcellularLocation>
</comment>
<dbReference type="Proteomes" id="UP000886741">
    <property type="component" value="Unassembled WGS sequence"/>
</dbReference>
<feature type="transmembrane region" description="Helical" evidence="7">
    <location>
        <begin position="188"/>
        <end position="215"/>
    </location>
</feature>
<keyword evidence="6 7" id="KW-0472">Membrane</keyword>
<evidence type="ECO:0000256" key="6">
    <source>
        <dbReference type="ARBA" id="ARBA00023136"/>
    </source>
</evidence>
<feature type="transmembrane region" description="Helical" evidence="7">
    <location>
        <begin position="142"/>
        <end position="167"/>
    </location>
</feature>
<evidence type="ECO:0000256" key="7">
    <source>
        <dbReference type="SAM" id="Phobius"/>
    </source>
</evidence>
<keyword evidence="4 7" id="KW-0812">Transmembrane</keyword>
<feature type="transmembrane region" description="Helical" evidence="7">
    <location>
        <begin position="49"/>
        <end position="67"/>
    </location>
</feature>
<dbReference type="PANTHER" id="PTHR43549">
    <property type="entry name" value="MULTIDRUG RESISTANCE PROTEIN YPNP-RELATED"/>
    <property type="match status" value="1"/>
</dbReference>
<dbReference type="Gene3D" id="3.30.565.10">
    <property type="entry name" value="Histidine kinase-like ATPase, C-terminal domain"/>
    <property type="match status" value="1"/>
</dbReference>
<feature type="non-terminal residue" evidence="8">
    <location>
        <position position="1"/>
    </location>
</feature>
<dbReference type="GO" id="GO:0005886">
    <property type="term" value="C:plasma membrane"/>
    <property type="evidence" value="ECO:0007669"/>
    <property type="project" value="UniProtKB-SubCell"/>
</dbReference>
<feature type="transmembrane region" description="Helical" evidence="7">
    <location>
        <begin position="87"/>
        <end position="109"/>
    </location>
</feature>
<evidence type="ECO:0000256" key="1">
    <source>
        <dbReference type="ARBA" id="ARBA00004651"/>
    </source>
</evidence>
<sequence>GLAATGIATPVFLTYALLGMTLGVGASVRIGRDLGSANVEEANRRFHSVLLTGLIVGLGCMAATLLLRQQILDFLGAQDNLRNLSEQYLTVVFVSAPIFVLYHIMAAAVRTDGGPALAAVSSAVVIVVNLSLDFVFMKGLNWGIVGASASLCIGEILGLLVLLSHFFRKRALLRLGLRVVRWEDLKKFVVNGFGVGSAFIFQAIVMFTFNILLLASGDGNGVTYVAIFGVMYTMSTIPAAIFDGAGNAISTVVSIFAGEKDSASILTTMRQGLKIVVAGGILVAAIFALKAPALIRFFGITDQTALDLAVPAVRVYVGCFLFMGVNALATAFWQAIGRARLAGGMSIARNFVLMLALGMALISQMQIVGLSLTYVITEALCLIGVVVIHGVSSSNRYTEQKYASTGQAFEKVYTISTDSITEIANDLEQVCDQWEIDYKKAFFIHLIVEELILNIIKFGLRDTRRVRSIAIRLLDNEGECILRIRDNVRTYNPFDSSGDDIDNAVIGLITKKTQFYSYQRKLIFNYLYLIL</sequence>
<dbReference type="GO" id="GO:0015297">
    <property type="term" value="F:antiporter activity"/>
    <property type="evidence" value="ECO:0007669"/>
    <property type="project" value="InterPro"/>
</dbReference>
<dbReference type="InterPro" id="IPR052031">
    <property type="entry name" value="Membrane_Transporter-Flippase"/>
</dbReference>
<dbReference type="InterPro" id="IPR036890">
    <property type="entry name" value="HATPase_C_sf"/>
</dbReference>
<reference evidence="8" key="1">
    <citation type="submission" date="2020-10" db="EMBL/GenBank/DDBJ databases">
        <authorList>
            <person name="Gilroy R."/>
        </authorList>
    </citation>
    <scope>NUCLEOTIDE SEQUENCE</scope>
    <source>
        <strain evidence="8">ChiBcec16-1751</strain>
    </source>
</reference>
<evidence type="ECO:0000256" key="2">
    <source>
        <dbReference type="ARBA" id="ARBA00022448"/>
    </source>
</evidence>
<evidence type="ECO:0000256" key="3">
    <source>
        <dbReference type="ARBA" id="ARBA00022475"/>
    </source>
</evidence>
<feature type="transmembrane region" description="Helical" evidence="7">
    <location>
        <begin position="347"/>
        <end position="365"/>
    </location>
</feature>
<evidence type="ECO:0000256" key="4">
    <source>
        <dbReference type="ARBA" id="ARBA00022692"/>
    </source>
</evidence>
<feature type="transmembrane region" description="Helical" evidence="7">
    <location>
        <begin position="116"/>
        <end position="136"/>
    </location>
</feature>
<proteinExistence type="predicted"/>
<comment type="caution">
    <text evidence="8">The sequence shown here is derived from an EMBL/GenBank/DDBJ whole genome shotgun (WGS) entry which is preliminary data.</text>
</comment>
<gene>
    <name evidence="8" type="ORF">IAA83_08915</name>
</gene>
<accession>A0A9D1FAW3</accession>
<evidence type="ECO:0000256" key="5">
    <source>
        <dbReference type="ARBA" id="ARBA00022989"/>
    </source>
</evidence>
<feature type="transmembrane region" description="Helical" evidence="7">
    <location>
        <begin position="371"/>
        <end position="391"/>
    </location>
</feature>
<feature type="transmembrane region" description="Helical" evidence="7">
    <location>
        <begin position="275"/>
        <end position="295"/>
    </location>
</feature>
<dbReference type="InterPro" id="IPR002528">
    <property type="entry name" value="MATE_fam"/>
</dbReference>